<reference evidence="11" key="1">
    <citation type="submission" date="2007-04" db="EMBL/GenBank/DDBJ databases">
        <title>Annotation of Pediculus humanus corporis strain USDA.</title>
        <authorList>
            <person name="Kirkness E."/>
            <person name="Hannick L."/>
            <person name="Hass B."/>
            <person name="Bruggner R."/>
            <person name="Lawson D."/>
            <person name="Bidwell S."/>
            <person name="Joardar V."/>
            <person name="Caler E."/>
            <person name="Walenz B."/>
            <person name="Inman J."/>
            <person name="Schobel S."/>
            <person name="Galinsky K."/>
            <person name="Amedeo P."/>
            <person name="Strausberg R."/>
        </authorList>
    </citation>
    <scope>NUCLEOTIDE SEQUENCE</scope>
    <source>
        <strain evidence="11">USDA</strain>
    </source>
</reference>
<evidence type="ECO:0000256" key="5">
    <source>
        <dbReference type="ARBA" id="ARBA00023180"/>
    </source>
</evidence>
<dbReference type="SMART" id="SM00020">
    <property type="entry name" value="Tryp_SPc"/>
    <property type="match status" value="1"/>
</dbReference>
<evidence type="ECO:0000256" key="1">
    <source>
        <dbReference type="ARBA" id="ARBA00022670"/>
    </source>
</evidence>
<dbReference type="PROSITE" id="PS00134">
    <property type="entry name" value="TRYPSIN_HIS"/>
    <property type="match status" value="1"/>
</dbReference>
<dbReference type="InParanoid" id="E0VJE5"/>
<dbReference type="PRINTS" id="PR00258">
    <property type="entry name" value="SPERACTRCPTR"/>
</dbReference>
<evidence type="ECO:0000259" key="10">
    <source>
        <dbReference type="PROSITE" id="PS50287"/>
    </source>
</evidence>
<evidence type="ECO:0000256" key="7">
    <source>
        <dbReference type="RuleBase" id="RU363034"/>
    </source>
</evidence>
<dbReference type="InterPro" id="IPR050127">
    <property type="entry name" value="Serine_Proteases_S1"/>
</dbReference>
<dbReference type="PROSITE" id="PS50240">
    <property type="entry name" value="TRYPSIN_DOM"/>
    <property type="match status" value="1"/>
</dbReference>
<organism>
    <name type="scientific">Pediculus humanus subsp. corporis</name>
    <name type="common">Body louse</name>
    <dbReference type="NCBI Taxonomy" id="121224"/>
    <lineage>
        <taxon>Eukaryota</taxon>
        <taxon>Metazoa</taxon>
        <taxon>Ecdysozoa</taxon>
        <taxon>Arthropoda</taxon>
        <taxon>Hexapoda</taxon>
        <taxon>Insecta</taxon>
        <taxon>Pterygota</taxon>
        <taxon>Neoptera</taxon>
        <taxon>Paraneoptera</taxon>
        <taxon>Psocodea</taxon>
        <taxon>Troctomorpha</taxon>
        <taxon>Phthiraptera</taxon>
        <taxon>Anoplura</taxon>
        <taxon>Pediculidae</taxon>
        <taxon>Pediculus</taxon>
    </lineage>
</organism>
<dbReference type="STRING" id="121224.E0VJE5"/>
<protein>
    <submittedName>
        <fullName evidence="11 12">Tripsin, putative</fullName>
        <ecNumber evidence="11">3.4.21.4</ecNumber>
    </submittedName>
</protein>
<dbReference type="CTD" id="8230774"/>
<evidence type="ECO:0000313" key="11">
    <source>
        <dbReference type="EMBL" id="EEB13501.1"/>
    </source>
</evidence>
<dbReference type="InterPro" id="IPR001254">
    <property type="entry name" value="Trypsin_dom"/>
</dbReference>
<dbReference type="SMR" id="E0VJE5"/>
<dbReference type="GeneID" id="8230774"/>
<dbReference type="GO" id="GO:0005615">
    <property type="term" value="C:extracellular space"/>
    <property type="evidence" value="ECO:0007669"/>
    <property type="project" value="TreeGrafter"/>
</dbReference>
<dbReference type="SMART" id="SM00202">
    <property type="entry name" value="SR"/>
    <property type="match status" value="1"/>
</dbReference>
<dbReference type="OrthoDB" id="6020543at2759"/>
<dbReference type="GO" id="GO:0006508">
    <property type="term" value="P:proteolysis"/>
    <property type="evidence" value="ECO:0007669"/>
    <property type="project" value="UniProtKB-KW"/>
</dbReference>
<dbReference type="EMBL" id="AAZO01002829">
    <property type="status" value="NOT_ANNOTATED_CDS"/>
    <property type="molecule type" value="Genomic_DNA"/>
</dbReference>
<dbReference type="PANTHER" id="PTHR24264">
    <property type="entry name" value="TRYPSIN-RELATED"/>
    <property type="match status" value="1"/>
</dbReference>
<dbReference type="Proteomes" id="UP000009046">
    <property type="component" value="Unassembled WGS sequence"/>
</dbReference>
<dbReference type="eggNOG" id="KOG3627">
    <property type="taxonomic scope" value="Eukaryota"/>
</dbReference>
<dbReference type="EnsemblMetazoa" id="PHUM244060-RA">
    <property type="protein sequence ID" value="PHUM244060-PA"/>
    <property type="gene ID" value="PHUM244060"/>
</dbReference>
<dbReference type="Pfam" id="PF00530">
    <property type="entry name" value="SRCR"/>
    <property type="match status" value="1"/>
</dbReference>
<dbReference type="InterPro" id="IPR018114">
    <property type="entry name" value="TRYPSIN_HIS"/>
</dbReference>
<dbReference type="InterPro" id="IPR001190">
    <property type="entry name" value="SRCR"/>
</dbReference>
<proteinExistence type="predicted"/>
<feature type="domain" description="SRCR" evidence="10">
    <location>
        <begin position="39"/>
        <end position="139"/>
    </location>
</feature>
<dbReference type="Gene3D" id="3.10.250.10">
    <property type="entry name" value="SRCR-like domain"/>
    <property type="match status" value="1"/>
</dbReference>
<feature type="disulfide bond" evidence="6">
    <location>
        <begin position="64"/>
        <end position="128"/>
    </location>
</feature>
<dbReference type="RefSeq" id="XP_002426239.1">
    <property type="nucleotide sequence ID" value="XM_002426194.1"/>
</dbReference>
<dbReference type="Pfam" id="PF00089">
    <property type="entry name" value="Trypsin"/>
    <property type="match status" value="1"/>
</dbReference>
<dbReference type="InterPro" id="IPR033116">
    <property type="entry name" value="TRYPSIN_SER"/>
</dbReference>
<dbReference type="SUPFAM" id="SSF56487">
    <property type="entry name" value="SRCR-like"/>
    <property type="match status" value="1"/>
</dbReference>
<evidence type="ECO:0000259" key="9">
    <source>
        <dbReference type="PROSITE" id="PS50240"/>
    </source>
</evidence>
<feature type="region of interest" description="Disordered" evidence="8">
    <location>
        <begin position="140"/>
        <end position="166"/>
    </location>
</feature>
<dbReference type="PROSITE" id="PS00135">
    <property type="entry name" value="TRYPSIN_SER"/>
    <property type="match status" value="1"/>
</dbReference>
<dbReference type="MEROPS" id="S01.461"/>
<dbReference type="EMBL" id="DS235222">
    <property type="protein sequence ID" value="EEB13501.1"/>
    <property type="molecule type" value="Genomic_DNA"/>
</dbReference>
<reference evidence="11" key="2">
    <citation type="submission" date="2007-04" db="EMBL/GenBank/DDBJ databases">
        <title>The genome of the human body louse.</title>
        <authorList>
            <consortium name="The Human Body Louse Genome Consortium"/>
            <person name="Kirkness E."/>
            <person name="Walenz B."/>
            <person name="Hass B."/>
            <person name="Bruggner R."/>
            <person name="Strausberg R."/>
        </authorList>
    </citation>
    <scope>NUCLEOTIDE SEQUENCE</scope>
    <source>
        <strain evidence="11">USDA</strain>
    </source>
</reference>
<feature type="compositionally biased region" description="Polar residues" evidence="8">
    <location>
        <begin position="155"/>
        <end position="165"/>
    </location>
</feature>
<feature type="disulfide bond" evidence="6">
    <location>
        <begin position="108"/>
        <end position="118"/>
    </location>
</feature>
<dbReference type="SUPFAM" id="SSF50494">
    <property type="entry name" value="Trypsin-like serine proteases"/>
    <property type="match status" value="1"/>
</dbReference>
<evidence type="ECO:0000256" key="3">
    <source>
        <dbReference type="ARBA" id="ARBA00022825"/>
    </source>
</evidence>
<keyword evidence="13" id="KW-1185">Reference proteome</keyword>
<dbReference type="GO" id="GO:0004252">
    <property type="term" value="F:serine-type endopeptidase activity"/>
    <property type="evidence" value="ECO:0007669"/>
    <property type="project" value="UniProtKB-EC"/>
</dbReference>
<keyword evidence="3 7" id="KW-0720">Serine protease</keyword>
<keyword evidence="5" id="KW-0325">Glycoprotein</keyword>
<dbReference type="FunFam" id="3.10.250.10:FF:000026">
    <property type="entry name" value="Tequila, isoform D"/>
    <property type="match status" value="1"/>
</dbReference>
<dbReference type="PRINTS" id="PR00722">
    <property type="entry name" value="CHYMOTRYPSIN"/>
</dbReference>
<sequence length="439" mass="48441">MATIEKKRETILNICHLNCFPSLFKSIKSIFFLPSPTQLRLVGGPTPSSGRLEIRHLGIWGTVCDDDFNNEAADVVCKLLNYNGTSIVKKNAYFGPGTGPIWLDEVHCIGNETSLEECAYPQWGRNNCKHDEDVGIICSNQDSNQKSAGGKRPIATSSSDNNPNIPSKEEKLREVLIYECNNNNKQKGKSIFYERVVGGTNINRETAPWQASIRVKSGGGKSVHWCGAIVISPYHILTAGHCLRDYNKAAYFIRVGDFDTEVLDPYEQELEIDHLYMHSNFSKKINLNNDIGLVKVKGEITLNEQVKPACLAPTTELYRPGTNCTISGWGSVSPHSAGFARTLRRAYVPILEPSVCRAPFVYGESLSEGMFCAGQLDGGVDSCQGDSGGPLMCHNNGKEYLFGITSWGHGCGRANKPGVYTNVAFYSQWIQEKIRLSLV</sequence>
<feature type="domain" description="Peptidase S1" evidence="9">
    <location>
        <begin position="196"/>
        <end position="435"/>
    </location>
</feature>
<evidence type="ECO:0000313" key="13">
    <source>
        <dbReference type="Proteomes" id="UP000009046"/>
    </source>
</evidence>
<name>E0VJE5_PEDHC</name>
<dbReference type="EC" id="3.4.21.4" evidence="11"/>
<dbReference type="InterPro" id="IPR009003">
    <property type="entry name" value="Peptidase_S1_PA"/>
</dbReference>
<dbReference type="FunFam" id="2.40.10.10:FF:000003">
    <property type="entry name" value="Transmembrane serine protease 3"/>
    <property type="match status" value="1"/>
</dbReference>
<dbReference type="InterPro" id="IPR001314">
    <property type="entry name" value="Peptidase_S1A"/>
</dbReference>
<dbReference type="CDD" id="cd00190">
    <property type="entry name" value="Tryp_SPc"/>
    <property type="match status" value="1"/>
</dbReference>
<dbReference type="OMA" id="HRNTATI"/>
<evidence type="ECO:0000256" key="8">
    <source>
        <dbReference type="SAM" id="MobiDB-lite"/>
    </source>
</evidence>
<keyword evidence="2 7" id="KW-0378">Hydrolase</keyword>
<evidence type="ECO:0000313" key="12">
    <source>
        <dbReference type="EnsemblMetazoa" id="PHUM244060-PA"/>
    </source>
</evidence>
<evidence type="ECO:0000256" key="4">
    <source>
        <dbReference type="ARBA" id="ARBA00023157"/>
    </source>
</evidence>
<gene>
    <name evidence="12" type="primary">8230774</name>
    <name evidence="11" type="ORF">Phum_PHUM244060</name>
</gene>
<dbReference type="Gene3D" id="2.40.10.10">
    <property type="entry name" value="Trypsin-like serine proteases"/>
    <property type="match status" value="1"/>
</dbReference>
<dbReference type="GO" id="GO:0016020">
    <property type="term" value="C:membrane"/>
    <property type="evidence" value="ECO:0007669"/>
    <property type="project" value="InterPro"/>
</dbReference>
<dbReference type="HOGENOM" id="CLU_006842_19_2_1"/>
<dbReference type="PROSITE" id="PS50287">
    <property type="entry name" value="SRCR_2"/>
    <property type="match status" value="1"/>
</dbReference>
<dbReference type="KEGG" id="phu:Phum_PHUM244060"/>
<keyword evidence="1 7" id="KW-0645">Protease</keyword>
<dbReference type="InterPro" id="IPR036772">
    <property type="entry name" value="SRCR-like_dom_sf"/>
</dbReference>
<dbReference type="VEuPathDB" id="VectorBase:PHUM244060"/>
<keyword evidence="4 6" id="KW-1015">Disulfide bond</keyword>
<feature type="disulfide bond" evidence="6">
    <location>
        <begin position="77"/>
        <end position="138"/>
    </location>
</feature>
<dbReference type="PANTHER" id="PTHR24264:SF54">
    <property type="entry name" value="PEPTIDASE S1 DOMAIN-CONTAINING PROTEIN"/>
    <property type="match status" value="1"/>
</dbReference>
<evidence type="ECO:0000256" key="6">
    <source>
        <dbReference type="PROSITE-ProRule" id="PRU00196"/>
    </source>
</evidence>
<reference evidence="12" key="3">
    <citation type="submission" date="2020-05" db="UniProtKB">
        <authorList>
            <consortium name="EnsemblMetazoa"/>
        </authorList>
    </citation>
    <scope>IDENTIFICATION</scope>
    <source>
        <strain evidence="12">USDA</strain>
    </source>
</reference>
<accession>E0VJE5</accession>
<evidence type="ECO:0000256" key="2">
    <source>
        <dbReference type="ARBA" id="ARBA00022801"/>
    </source>
</evidence>
<dbReference type="AlphaFoldDB" id="E0VJE5"/>
<dbReference type="InterPro" id="IPR043504">
    <property type="entry name" value="Peptidase_S1_PA_chymotrypsin"/>
</dbReference>